<keyword evidence="5 9" id="KW-1133">Transmembrane helix</keyword>
<sequence>MGKKCKKLECPAGEKWAVPYADFLSLLLALFIALYALASVNSEKMKALKEEFVKIYDYSAKPEEANPVIRLNAKAGDAAKDKDKGNAGGVSTQLDEIAKLAEMIEKMNIGEGSLEQKIDGAMLKLPTKMLFAPGSADITNSDSMLFLKRVSDIISMLPKNVDVVVKGYTDNTPVPSGSKFQDNLELSSARANAVIRVLIKNGIARDRLSSAGYGDTKPVASNDTQEGREKNGRVEFTMRISGPDNSAKKESILDTLNTINKKAE</sequence>
<dbReference type="PANTHER" id="PTHR30329:SF21">
    <property type="entry name" value="LIPOPROTEIN YIAD-RELATED"/>
    <property type="match status" value="1"/>
</dbReference>
<evidence type="ECO:0000256" key="8">
    <source>
        <dbReference type="SAM" id="MobiDB-lite"/>
    </source>
</evidence>
<dbReference type="AlphaFoldDB" id="A0A2D3W6K4"/>
<proteinExistence type="inferred from homology"/>
<feature type="region of interest" description="Disordered" evidence="8">
    <location>
        <begin position="210"/>
        <end position="234"/>
    </location>
</feature>
<dbReference type="Pfam" id="PF00691">
    <property type="entry name" value="OmpA"/>
    <property type="match status" value="1"/>
</dbReference>
<keyword evidence="3" id="KW-1003">Cell membrane</keyword>
<keyword evidence="11" id="KW-0969">Cilium</keyword>
<comment type="subcellular location">
    <subcellularLocation>
        <location evidence="1">Cell membrane</location>
        <topology evidence="1">Single-pass membrane protein</topology>
    </subcellularLocation>
</comment>
<dbReference type="InterPro" id="IPR025713">
    <property type="entry name" value="MotB-like_N_dom"/>
</dbReference>
<keyword evidence="11" id="KW-0966">Cell projection</keyword>
<accession>A0A2D3W6K4</accession>
<reference evidence="11 12" key="1">
    <citation type="journal article" date="2017" name="Front. Microbiol.">
        <title>Comparative Genomic Analysis of the Class Epsilonproteobacteria and Proposed Reclassification to Epsilonbacteraeota (phyl. nov.).</title>
        <authorList>
            <person name="Waite D.W."/>
            <person name="Vanwonterghem I."/>
            <person name="Rinke C."/>
            <person name="Parks D.H."/>
            <person name="Zhang Y."/>
            <person name="Takai K."/>
            <person name="Sievert S.M."/>
            <person name="Simon J."/>
            <person name="Campbell B.J."/>
            <person name="Hanson T.E."/>
            <person name="Woyke T."/>
            <person name="Klotz M.G."/>
            <person name="Hugenholtz P."/>
        </authorList>
    </citation>
    <scope>NUCLEOTIDE SEQUENCE [LARGE SCALE GENOMIC DNA]</scope>
    <source>
        <strain evidence="11">UBA11420</strain>
    </source>
</reference>
<dbReference type="EMBL" id="DLUG01000058">
    <property type="protein sequence ID" value="DAB36972.1"/>
    <property type="molecule type" value="Genomic_DNA"/>
</dbReference>
<dbReference type="InterPro" id="IPR036737">
    <property type="entry name" value="OmpA-like_sf"/>
</dbReference>
<name>A0A2D3W6K4_9BACT</name>
<evidence type="ECO:0000313" key="11">
    <source>
        <dbReference type="EMBL" id="DAB36972.1"/>
    </source>
</evidence>
<comment type="caution">
    <text evidence="11">The sequence shown here is derived from an EMBL/GenBank/DDBJ whole genome shotgun (WGS) entry which is preliminary data.</text>
</comment>
<keyword evidence="4 9" id="KW-0812">Transmembrane</keyword>
<organism evidence="11 12">
    <name type="scientific">Sulfurospirillum cavolei</name>
    <dbReference type="NCBI Taxonomy" id="366522"/>
    <lineage>
        <taxon>Bacteria</taxon>
        <taxon>Pseudomonadati</taxon>
        <taxon>Campylobacterota</taxon>
        <taxon>Epsilonproteobacteria</taxon>
        <taxon>Campylobacterales</taxon>
        <taxon>Sulfurospirillaceae</taxon>
        <taxon>Sulfurospirillum</taxon>
    </lineage>
</organism>
<dbReference type="STRING" id="366522.GCA_001548055_01484"/>
<feature type="transmembrane region" description="Helical" evidence="9">
    <location>
        <begin position="20"/>
        <end position="40"/>
    </location>
</feature>
<evidence type="ECO:0000256" key="2">
    <source>
        <dbReference type="ARBA" id="ARBA00008914"/>
    </source>
</evidence>
<evidence type="ECO:0000256" key="3">
    <source>
        <dbReference type="ARBA" id="ARBA00022475"/>
    </source>
</evidence>
<evidence type="ECO:0000313" key="12">
    <source>
        <dbReference type="Proteomes" id="UP000231638"/>
    </source>
</evidence>
<protein>
    <submittedName>
        <fullName evidence="11">Flagellar motor protein MotB</fullName>
    </submittedName>
</protein>
<comment type="similarity">
    <text evidence="2">Belongs to the MotB family.</text>
</comment>
<keyword evidence="11" id="KW-0282">Flagellum</keyword>
<dbReference type="GO" id="GO:0005886">
    <property type="term" value="C:plasma membrane"/>
    <property type="evidence" value="ECO:0007669"/>
    <property type="project" value="UniProtKB-SubCell"/>
</dbReference>
<gene>
    <name evidence="11" type="ORF">CFH80_01975</name>
</gene>
<dbReference type="InterPro" id="IPR006665">
    <property type="entry name" value="OmpA-like"/>
</dbReference>
<dbReference type="Proteomes" id="UP000231638">
    <property type="component" value="Unassembled WGS sequence"/>
</dbReference>
<evidence type="ECO:0000256" key="7">
    <source>
        <dbReference type="PROSITE-ProRule" id="PRU00473"/>
    </source>
</evidence>
<dbReference type="PANTHER" id="PTHR30329">
    <property type="entry name" value="STATOR ELEMENT OF FLAGELLAR MOTOR COMPLEX"/>
    <property type="match status" value="1"/>
</dbReference>
<dbReference type="CDD" id="cd07185">
    <property type="entry name" value="OmpA_C-like"/>
    <property type="match status" value="1"/>
</dbReference>
<feature type="domain" description="OmpA-like" evidence="10">
    <location>
        <begin position="118"/>
        <end position="242"/>
    </location>
</feature>
<dbReference type="InterPro" id="IPR050330">
    <property type="entry name" value="Bact_OuterMem_StrucFunc"/>
</dbReference>
<evidence type="ECO:0000256" key="9">
    <source>
        <dbReference type="SAM" id="Phobius"/>
    </source>
</evidence>
<dbReference type="SUPFAM" id="SSF103088">
    <property type="entry name" value="OmpA-like"/>
    <property type="match status" value="1"/>
</dbReference>
<evidence type="ECO:0000256" key="1">
    <source>
        <dbReference type="ARBA" id="ARBA00004162"/>
    </source>
</evidence>
<evidence type="ECO:0000256" key="4">
    <source>
        <dbReference type="ARBA" id="ARBA00022692"/>
    </source>
</evidence>
<evidence type="ECO:0000259" key="10">
    <source>
        <dbReference type="PROSITE" id="PS51123"/>
    </source>
</evidence>
<dbReference type="Gene3D" id="3.30.1330.60">
    <property type="entry name" value="OmpA-like domain"/>
    <property type="match status" value="1"/>
</dbReference>
<dbReference type="NCBIfam" id="NF006285">
    <property type="entry name" value="PRK08457.1"/>
    <property type="match status" value="1"/>
</dbReference>
<dbReference type="Pfam" id="PF13677">
    <property type="entry name" value="MotB_plug"/>
    <property type="match status" value="1"/>
</dbReference>
<dbReference type="PROSITE" id="PS51123">
    <property type="entry name" value="OMPA_2"/>
    <property type="match status" value="1"/>
</dbReference>
<evidence type="ECO:0000256" key="6">
    <source>
        <dbReference type="ARBA" id="ARBA00023136"/>
    </source>
</evidence>
<keyword evidence="6 7" id="KW-0472">Membrane</keyword>
<evidence type="ECO:0000256" key="5">
    <source>
        <dbReference type="ARBA" id="ARBA00022989"/>
    </source>
</evidence>